<reference evidence="1 2" key="1">
    <citation type="journal article" date="2019" name="Int. J. Syst. Evol. Microbiol.">
        <title>The Global Catalogue of Microorganisms (GCM) 10K type strain sequencing project: providing services to taxonomists for standard genome sequencing and annotation.</title>
        <authorList>
            <consortium name="The Broad Institute Genomics Platform"/>
            <consortium name="The Broad Institute Genome Sequencing Center for Infectious Disease"/>
            <person name="Wu L."/>
            <person name="Ma J."/>
        </authorList>
    </citation>
    <scope>NUCLEOTIDE SEQUENCE [LARGE SCALE GENOMIC DNA]</scope>
    <source>
        <strain evidence="1 2">JCM 9731</strain>
    </source>
</reference>
<evidence type="ECO:0000313" key="2">
    <source>
        <dbReference type="Proteomes" id="UP001500782"/>
    </source>
</evidence>
<proteinExistence type="predicted"/>
<sequence length="57" mass="6422">MKKGVFVFLLTRSTKKVCVLNIPVYVKFGTETGIFVPFVPVYVNIGTERVISMPFIP</sequence>
<evidence type="ECO:0000313" key="1">
    <source>
        <dbReference type="EMBL" id="GAA0331596.1"/>
    </source>
</evidence>
<comment type="caution">
    <text evidence="1">The sequence shown here is derived from an EMBL/GenBank/DDBJ whole genome shotgun (WGS) entry which is preliminary data.</text>
</comment>
<dbReference type="EMBL" id="BAAADJ010000022">
    <property type="protein sequence ID" value="GAA0331596.1"/>
    <property type="molecule type" value="Genomic_DNA"/>
</dbReference>
<gene>
    <name evidence="1" type="ORF">GCM10008967_22750</name>
</gene>
<protein>
    <submittedName>
        <fullName evidence="1">Uncharacterized protein</fullName>
    </submittedName>
</protein>
<name>A0ABN0WBD0_9BACI</name>
<accession>A0ABN0WBD0</accession>
<keyword evidence="2" id="KW-1185">Reference proteome</keyword>
<organism evidence="1 2">
    <name type="scientific">Bacillus carboniphilus</name>
    <dbReference type="NCBI Taxonomy" id="86663"/>
    <lineage>
        <taxon>Bacteria</taxon>
        <taxon>Bacillati</taxon>
        <taxon>Bacillota</taxon>
        <taxon>Bacilli</taxon>
        <taxon>Bacillales</taxon>
        <taxon>Bacillaceae</taxon>
        <taxon>Bacillus</taxon>
    </lineage>
</organism>
<dbReference type="Proteomes" id="UP001500782">
    <property type="component" value="Unassembled WGS sequence"/>
</dbReference>